<dbReference type="Gene3D" id="3.40.5.90">
    <property type="entry name" value="CDGSH iron-sulfur domain, mitoNEET-type"/>
    <property type="match status" value="1"/>
</dbReference>
<dbReference type="STRING" id="1230457.C476_05552"/>
<dbReference type="InterPro" id="IPR042216">
    <property type="entry name" value="MitoNEET_CISD"/>
</dbReference>
<dbReference type="eggNOG" id="arCOG01667">
    <property type="taxonomic scope" value="Archaea"/>
</dbReference>
<dbReference type="InterPro" id="IPR018967">
    <property type="entry name" value="FeS-contain_CDGSH-typ"/>
</dbReference>
<dbReference type="Pfam" id="PF09360">
    <property type="entry name" value="zf-CDGSH"/>
    <property type="match status" value="1"/>
</dbReference>
<evidence type="ECO:0000313" key="7">
    <source>
        <dbReference type="EMBL" id="ELZ22951.1"/>
    </source>
</evidence>
<dbReference type="GO" id="GO:0051537">
    <property type="term" value="F:2 iron, 2 sulfur cluster binding"/>
    <property type="evidence" value="ECO:0007669"/>
    <property type="project" value="UniProtKB-KW"/>
</dbReference>
<keyword evidence="3" id="KW-0408">Iron</keyword>
<dbReference type="AlphaFoldDB" id="M0CI82"/>
<dbReference type="Proteomes" id="UP000011615">
    <property type="component" value="Unassembled WGS sequence"/>
</dbReference>
<comment type="caution">
    <text evidence="7">The sequence shown here is derived from an EMBL/GenBank/DDBJ whole genome shotgun (WGS) entry which is preliminary data.</text>
</comment>
<evidence type="ECO:0000256" key="2">
    <source>
        <dbReference type="ARBA" id="ARBA00022723"/>
    </source>
</evidence>
<evidence type="ECO:0000256" key="5">
    <source>
        <dbReference type="SAM" id="MobiDB-lite"/>
    </source>
</evidence>
<gene>
    <name evidence="7" type="ORF">C476_05552</name>
</gene>
<dbReference type="GO" id="GO:0005737">
    <property type="term" value="C:cytoplasm"/>
    <property type="evidence" value="ECO:0007669"/>
    <property type="project" value="UniProtKB-ARBA"/>
</dbReference>
<sequence>MAREVTHEEREPTAIDPDDHDGDIYICQCGLSDDKPFCDGAHTVTADEEDVVYKYENDDSDQPRQPVDG</sequence>
<keyword evidence="4" id="KW-0411">Iron-sulfur</keyword>
<dbReference type="OrthoDB" id="5781at2157"/>
<proteinExistence type="predicted"/>
<dbReference type="EMBL" id="AOIT01000026">
    <property type="protein sequence ID" value="ELZ22951.1"/>
    <property type="molecule type" value="Genomic_DNA"/>
</dbReference>
<evidence type="ECO:0000256" key="3">
    <source>
        <dbReference type="ARBA" id="ARBA00023004"/>
    </source>
</evidence>
<dbReference type="PATRIC" id="fig|1230457.4.peg.1111"/>
<evidence type="ECO:0000313" key="8">
    <source>
        <dbReference type="Proteomes" id="UP000011615"/>
    </source>
</evidence>
<evidence type="ECO:0000259" key="6">
    <source>
        <dbReference type="SMART" id="SM00704"/>
    </source>
</evidence>
<keyword evidence="1" id="KW-0001">2Fe-2S</keyword>
<keyword evidence="8" id="KW-1185">Reference proteome</keyword>
<dbReference type="GO" id="GO:0046872">
    <property type="term" value="F:metal ion binding"/>
    <property type="evidence" value="ECO:0007669"/>
    <property type="project" value="UniProtKB-KW"/>
</dbReference>
<keyword evidence="2" id="KW-0479">Metal-binding</keyword>
<organism evidence="7 8">
    <name type="scientific">Natrinema limicola JCM 13563</name>
    <dbReference type="NCBI Taxonomy" id="1230457"/>
    <lineage>
        <taxon>Archaea</taxon>
        <taxon>Methanobacteriati</taxon>
        <taxon>Methanobacteriota</taxon>
        <taxon>Stenosarchaea group</taxon>
        <taxon>Halobacteria</taxon>
        <taxon>Halobacteriales</taxon>
        <taxon>Natrialbaceae</taxon>
        <taxon>Natrinema</taxon>
    </lineage>
</organism>
<protein>
    <submittedName>
        <fullName evidence="7">Zinc finger CDGSH-type domain protein</fullName>
    </submittedName>
</protein>
<evidence type="ECO:0000256" key="4">
    <source>
        <dbReference type="ARBA" id="ARBA00023014"/>
    </source>
</evidence>
<feature type="domain" description="Iron-binding zinc finger CDGSH type" evidence="6">
    <location>
        <begin position="10"/>
        <end position="48"/>
    </location>
</feature>
<name>M0CI82_9EURY</name>
<accession>M0CI82</accession>
<dbReference type="RefSeq" id="WP_008010701.1">
    <property type="nucleotide sequence ID" value="NZ_AOIT01000026.1"/>
</dbReference>
<evidence type="ECO:0000256" key="1">
    <source>
        <dbReference type="ARBA" id="ARBA00022714"/>
    </source>
</evidence>
<dbReference type="SMART" id="SM00704">
    <property type="entry name" value="ZnF_CDGSH"/>
    <property type="match status" value="1"/>
</dbReference>
<feature type="compositionally biased region" description="Basic and acidic residues" evidence="5">
    <location>
        <begin position="1"/>
        <end position="13"/>
    </location>
</feature>
<feature type="region of interest" description="Disordered" evidence="5">
    <location>
        <begin position="1"/>
        <end position="21"/>
    </location>
</feature>
<reference evidence="7 8" key="1">
    <citation type="journal article" date="2014" name="PLoS Genet.">
        <title>Phylogenetically driven sequencing of extremely halophilic archaea reveals strategies for static and dynamic osmo-response.</title>
        <authorList>
            <person name="Becker E.A."/>
            <person name="Seitzer P.M."/>
            <person name="Tritt A."/>
            <person name="Larsen D."/>
            <person name="Krusor M."/>
            <person name="Yao A.I."/>
            <person name="Wu D."/>
            <person name="Madern D."/>
            <person name="Eisen J.A."/>
            <person name="Darling A.E."/>
            <person name="Facciotti M.T."/>
        </authorList>
    </citation>
    <scope>NUCLEOTIDE SEQUENCE [LARGE SCALE GENOMIC DNA]</scope>
    <source>
        <strain evidence="7 8">JCM 13563</strain>
    </source>
</reference>